<keyword evidence="1" id="KW-1133">Transmembrane helix</keyword>
<evidence type="ECO:0000313" key="3">
    <source>
        <dbReference type="Proteomes" id="UP000199537"/>
    </source>
</evidence>
<organism evidence="2 3">
    <name type="scientific">Thermoflavifilum thermophilum</name>
    <dbReference type="NCBI Taxonomy" id="1393122"/>
    <lineage>
        <taxon>Bacteria</taxon>
        <taxon>Pseudomonadati</taxon>
        <taxon>Bacteroidota</taxon>
        <taxon>Chitinophagia</taxon>
        <taxon>Chitinophagales</taxon>
        <taxon>Chitinophagaceae</taxon>
        <taxon>Thermoflavifilum</taxon>
    </lineage>
</organism>
<protein>
    <submittedName>
        <fullName evidence="2">Succinate dehydrogenase / fumarate reductase cytochrome b subunit</fullName>
    </submittedName>
</protein>
<keyword evidence="1" id="KW-0812">Transmembrane</keyword>
<dbReference type="InterPro" id="IPR011138">
    <property type="entry name" value="Cytochrome_b-558"/>
</dbReference>
<feature type="transmembrane region" description="Helical" evidence="1">
    <location>
        <begin position="177"/>
        <end position="202"/>
    </location>
</feature>
<proteinExistence type="predicted"/>
<keyword evidence="1" id="KW-0472">Membrane</keyword>
<dbReference type="Proteomes" id="UP000199537">
    <property type="component" value="Unassembled WGS sequence"/>
</dbReference>
<feature type="transmembrane region" description="Helical" evidence="1">
    <location>
        <begin position="43"/>
        <end position="66"/>
    </location>
</feature>
<accession>A0A1I7N2T1</accession>
<dbReference type="AlphaFoldDB" id="A0A1I7N2T1"/>
<feature type="transmembrane region" description="Helical" evidence="1">
    <location>
        <begin position="134"/>
        <end position="156"/>
    </location>
</feature>
<reference evidence="3" key="1">
    <citation type="submission" date="2016-10" db="EMBL/GenBank/DDBJ databases">
        <authorList>
            <person name="Varghese N."/>
            <person name="Submissions S."/>
        </authorList>
    </citation>
    <scope>NUCLEOTIDE SEQUENCE [LARGE SCALE GENOMIC DNA]</scope>
    <source>
        <strain evidence="3">DSM 14807</strain>
    </source>
</reference>
<feature type="transmembrane region" description="Helical" evidence="1">
    <location>
        <begin position="93"/>
        <end position="114"/>
    </location>
</feature>
<evidence type="ECO:0000313" key="2">
    <source>
        <dbReference type="EMBL" id="SFV28925.1"/>
    </source>
</evidence>
<dbReference type="NCBIfam" id="TIGR02046">
    <property type="entry name" value="sdhC_b558_fam"/>
    <property type="match status" value="1"/>
</dbReference>
<dbReference type="SUPFAM" id="SSF81343">
    <property type="entry name" value="Fumarate reductase respiratory complex transmembrane subunits"/>
    <property type="match status" value="1"/>
</dbReference>
<dbReference type="Gene3D" id="1.20.1300.10">
    <property type="entry name" value="Fumarate reductase/succinate dehydrogenase, transmembrane subunit"/>
    <property type="match status" value="1"/>
</dbReference>
<dbReference type="CDD" id="cd03498">
    <property type="entry name" value="SQR_TypeB_2_TM"/>
    <property type="match status" value="1"/>
</dbReference>
<name>A0A1I7N2T1_9BACT</name>
<dbReference type="GO" id="GO:0016020">
    <property type="term" value="C:membrane"/>
    <property type="evidence" value="ECO:0007669"/>
    <property type="project" value="InterPro"/>
</dbReference>
<sequence>MGFTGLFLILFLIVHVTINACIFLNDHGQTFNAVAHFMGTNILVHFLELGLFVGLILHIVQGWIIWSSNSKKRPVKYAVWGAKANSHWYSRSMGLLGTLIFIFLVIHLANFWAPNRYHYVVHGEELNLFERMKAVFSHPGVVLIYLGGLVSLSYHLMHGFQSAFRTFGMNSRRYIPIVKGIGVAFAIIVPVLFALMPILLYFKVIS</sequence>
<dbReference type="InterPro" id="IPR034804">
    <property type="entry name" value="SQR/QFR_C/D"/>
</dbReference>
<dbReference type="STRING" id="1393122.SAMN05660895_0442"/>
<evidence type="ECO:0000256" key="1">
    <source>
        <dbReference type="SAM" id="Phobius"/>
    </source>
</evidence>
<gene>
    <name evidence="2" type="ORF">SAMN05660895_0442</name>
</gene>
<keyword evidence="3" id="KW-1185">Reference proteome</keyword>
<dbReference type="EMBL" id="FPCJ01000001">
    <property type="protein sequence ID" value="SFV28925.1"/>
    <property type="molecule type" value="Genomic_DNA"/>
</dbReference>